<dbReference type="EMBL" id="FCOX02000027">
    <property type="protein sequence ID" value="SAK89624.1"/>
    <property type="molecule type" value="Genomic_DNA"/>
</dbReference>
<organism evidence="2 3">
    <name type="scientific">Caballeronia calidae</name>
    <dbReference type="NCBI Taxonomy" id="1777139"/>
    <lineage>
        <taxon>Bacteria</taxon>
        <taxon>Pseudomonadati</taxon>
        <taxon>Pseudomonadota</taxon>
        <taxon>Betaproteobacteria</taxon>
        <taxon>Burkholderiales</taxon>
        <taxon>Burkholderiaceae</taxon>
        <taxon>Caballeronia</taxon>
    </lineage>
</organism>
<dbReference type="InterPro" id="IPR009492">
    <property type="entry name" value="TniQ"/>
</dbReference>
<name>A0A158D4L9_9BURK</name>
<accession>A0A158D4L9</accession>
<evidence type="ECO:0000259" key="1">
    <source>
        <dbReference type="Pfam" id="PF06527"/>
    </source>
</evidence>
<protein>
    <recommendedName>
        <fullName evidence="1">TniQ domain-containing protein</fullName>
    </recommendedName>
</protein>
<dbReference type="OrthoDB" id="470139at2"/>
<sequence length="522" mass="59979">MKADDHDYLFKYNLLSASPIADGEVFAAYLNRLPRYVVAGGADLLGVRYSWIFPTAIRSIVEDLAELTGSLEQVLTRNTLFPAVVRFRNADDETWLRGHIFDDYRRGSLSKAGLHNALTRGHIVWKPGICLECLEEDITASRERFWRRDHVLSDIRLCARHGTPIFEFCDACTYNFKRSGRLESPRERCIRGGPLHLRATTRYVRELDLARGWSKLLDSSFAPHVRAPQIALLTVSQAAKIGVVHWKTMYYDRFHQLLAARRMIPLGKSIGFPMQGNELRAALKGRTVFRNPLHGLFALIALYGCWDEVENAMLRPIEPLATFSVPPTTYSPTSYRYRKDYSDELYARSLATFPETCRKYQDLQALHPEYGYTELRRLLPWFNRVALTADRLTANGIQLEPLIDVIDTSGAALVERRGQQFLEEDVKYPITAARLLKGHRAYSRWLRPDAPSRIPLTLAELDKHVESRAMYLRRLLRRCSLGGLLPRVPPDEADTIKSMTDDELESLVWQYYCRAKRRKDAD</sequence>
<feature type="domain" description="TniQ" evidence="1">
    <location>
        <begin position="58"/>
        <end position="163"/>
    </location>
</feature>
<reference evidence="2" key="1">
    <citation type="submission" date="2016-01" db="EMBL/GenBank/DDBJ databases">
        <authorList>
            <person name="Peeters C."/>
        </authorList>
    </citation>
    <scope>NUCLEOTIDE SEQUENCE</scope>
    <source>
        <strain evidence="2">LMG 29321</strain>
    </source>
</reference>
<dbReference type="RefSeq" id="WP_074173522.1">
    <property type="nucleotide sequence ID" value="NZ_FCOX02000027.1"/>
</dbReference>
<dbReference type="Proteomes" id="UP000071859">
    <property type="component" value="Unassembled WGS sequence"/>
</dbReference>
<proteinExistence type="predicted"/>
<dbReference type="Pfam" id="PF06527">
    <property type="entry name" value="TniQ"/>
    <property type="match status" value="1"/>
</dbReference>
<gene>
    <name evidence="2" type="ORF">AWB78_04737</name>
</gene>
<dbReference type="AlphaFoldDB" id="A0A158D4L9"/>
<evidence type="ECO:0000313" key="2">
    <source>
        <dbReference type="EMBL" id="SAK89624.1"/>
    </source>
</evidence>
<comment type="caution">
    <text evidence="2">The sequence shown here is derived from an EMBL/GenBank/DDBJ whole genome shotgun (WGS) entry which is preliminary data.</text>
</comment>
<evidence type="ECO:0000313" key="3">
    <source>
        <dbReference type="Proteomes" id="UP000071859"/>
    </source>
</evidence>
<keyword evidence="3" id="KW-1185">Reference proteome</keyword>